<dbReference type="PROSITE" id="PS51007">
    <property type="entry name" value="CYTC"/>
    <property type="match status" value="1"/>
</dbReference>
<dbReference type="SUPFAM" id="SSF46626">
    <property type="entry name" value="Cytochrome c"/>
    <property type="match status" value="1"/>
</dbReference>
<proteinExistence type="predicted"/>
<protein>
    <submittedName>
        <fullName evidence="13">Cytochrome c</fullName>
    </submittedName>
</protein>
<keyword evidence="10" id="KW-0472">Membrane</keyword>
<reference evidence="13 14" key="1">
    <citation type="submission" date="2020-08" db="EMBL/GenBank/DDBJ databases">
        <title>Genomic Encyclopedia of Type Strains, Phase IV (KMG-IV): sequencing the most valuable type-strain genomes for metagenomic binning, comparative biology and taxonomic classification.</title>
        <authorList>
            <person name="Goeker M."/>
        </authorList>
    </citation>
    <scope>NUCLEOTIDE SEQUENCE [LARGE SCALE GENOMIC DNA]</scope>
    <source>
        <strain evidence="13 14">DSM 26385</strain>
    </source>
</reference>
<dbReference type="EMBL" id="JACIDU010000001">
    <property type="protein sequence ID" value="MBB4101809.1"/>
    <property type="molecule type" value="Genomic_DNA"/>
</dbReference>
<keyword evidence="4 11" id="KW-0349">Heme</keyword>
<organism evidence="13 14">
    <name type="scientific">Allorhizobium borbori</name>
    <dbReference type="NCBI Taxonomy" id="485907"/>
    <lineage>
        <taxon>Bacteria</taxon>
        <taxon>Pseudomonadati</taxon>
        <taxon>Pseudomonadota</taxon>
        <taxon>Alphaproteobacteria</taxon>
        <taxon>Hyphomicrobiales</taxon>
        <taxon>Rhizobiaceae</taxon>
        <taxon>Rhizobium/Agrobacterium group</taxon>
        <taxon>Allorhizobium</taxon>
    </lineage>
</organism>
<evidence type="ECO:0000256" key="3">
    <source>
        <dbReference type="ARBA" id="ARBA00022475"/>
    </source>
</evidence>
<evidence type="ECO:0000256" key="11">
    <source>
        <dbReference type="PROSITE-ProRule" id="PRU00433"/>
    </source>
</evidence>
<keyword evidence="7" id="KW-0249">Electron transport</keyword>
<dbReference type="Pfam" id="PF00034">
    <property type="entry name" value="Cytochrom_C"/>
    <property type="match status" value="1"/>
</dbReference>
<accession>A0A7W6NZ30</accession>
<keyword evidence="9 11" id="KW-0408">Iron</keyword>
<dbReference type="InterPro" id="IPR036909">
    <property type="entry name" value="Cyt_c-like_dom_sf"/>
</dbReference>
<dbReference type="PANTHER" id="PTHR11961">
    <property type="entry name" value="CYTOCHROME C"/>
    <property type="match status" value="1"/>
</dbReference>
<evidence type="ECO:0000256" key="8">
    <source>
        <dbReference type="ARBA" id="ARBA00022989"/>
    </source>
</evidence>
<dbReference type="RefSeq" id="WP_183788716.1">
    <property type="nucleotide sequence ID" value="NZ_JACIDU010000001.1"/>
</dbReference>
<keyword evidence="5" id="KW-0812">Transmembrane</keyword>
<dbReference type="GO" id="GO:0020037">
    <property type="term" value="F:heme binding"/>
    <property type="evidence" value="ECO:0007669"/>
    <property type="project" value="InterPro"/>
</dbReference>
<evidence type="ECO:0000256" key="5">
    <source>
        <dbReference type="ARBA" id="ARBA00022692"/>
    </source>
</evidence>
<dbReference type="Proteomes" id="UP000584824">
    <property type="component" value="Unassembled WGS sequence"/>
</dbReference>
<gene>
    <name evidence="13" type="ORF">GGQ66_000325</name>
</gene>
<keyword evidence="2" id="KW-0813">Transport</keyword>
<dbReference type="FunFam" id="1.10.760.10:FF:000026">
    <property type="entry name" value="Cytochrome C, membrane-bound"/>
    <property type="match status" value="1"/>
</dbReference>
<evidence type="ECO:0000259" key="12">
    <source>
        <dbReference type="PROSITE" id="PS51007"/>
    </source>
</evidence>
<sequence length="178" mass="18080">MTSIVLNGAGALISTALVVALATVSGNGIFAEKTPAKPGYEIAVGEAGGGAAAEKAAPKSLSELLASADATAGQAVFKKCAACHDASSGGPNKVGPNLYGVVGRPVASHEGFSYSDGMKAHADGGKHWTFEDLNKYLTNPKAEVPGNKMAFAGLKKDEDRANLLAWLNSQSTSPQPLP</sequence>
<dbReference type="GO" id="GO:0046872">
    <property type="term" value="F:metal ion binding"/>
    <property type="evidence" value="ECO:0007669"/>
    <property type="project" value="UniProtKB-KW"/>
</dbReference>
<evidence type="ECO:0000313" key="13">
    <source>
        <dbReference type="EMBL" id="MBB4101809.1"/>
    </source>
</evidence>
<dbReference type="AlphaFoldDB" id="A0A7W6NZ30"/>
<feature type="domain" description="Cytochrome c" evidence="12">
    <location>
        <begin position="68"/>
        <end position="171"/>
    </location>
</feature>
<comment type="subcellular location">
    <subcellularLocation>
        <location evidence="1">Cell membrane</location>
        <topology evidence="1">Single-pass membrane protein</topology>
    </subcellularLocation>
</comment>
<dbReference type="GO" id="GO:0009055">
    <property type="term" value="F:electron transfer activity"/>
    <property type="evidence" value="ECO:0007669"/>
    <property type="project" value="InterPro"/>
</dbReference>
<name>A0A7W6NZ30_9HYPH</name>
<dbReference type="InterPro" id="IPR002327">
    <property type="entry name" value="Cyt_c_1A/1B"/>
</dbReference>
<dbReference type="InterPro" id="IPR009056">
    <property type="entry name" value="Cyt_c-like_dom"/>
</dbReference>
<keyword evidence="14" id="KW-1185">Reference proteome</keyword>
<evidence type="ECO:0000256" key="10">
    <source>
        <dbReference type="ARBA" id="ARBA00023136"/>
    </source>
</evidence>
<evidence type="ECO:0000256" key="4">
    <source>
        <dbReference type="ARBA" id="ARBA00022617"/>
    </source>
</evidence>
<keyword evidence="6 11" id="KW-0479">Metal-binding</keyword>
<evidence type="ECO:0000313" key="14">
    <source>
        <dbReference type="Proteomes" id="UP000584824"/>
    </source>
</evidence>
<comment type="caution">
    <text evidence="13">The sequence shown here is derived from an EMBL/GenBank/DDBJ whole genome shotgun (WGS) entry which is preliminary data.</text>
</comment>
<evidence type="ECO:0000256" key="9">
    <source>
        <dbReference type="ARBA" id="ARBA00023004"/>
    </source>
</evidence>
<dbReference type="GO" id="GO:0005886">
    <property type="term" value="C:plasma membrane"/>
    <property type="evidence" value="ECO:0007669"/>
    <property type="project" value="UniProtKB-SubCell"/>
</dbReference>
<keyword evidence="8" id="KW-1133">Transmembrane helix</keyword>
<dbReference type="Gene3D" id="1.10.760.10">
    <property type="entry name" value="Cytochrome c-like domain"/>
    <property type="match status" value="1"/>
</dbReference>
<evidence type="ECO:0000256" key="7">
    <source>
        <dbReference type="ARBA" id="ARBA00022982"/>
    </source>
</evidence>
<evidence type="ECO:0000256" key="6">
    <source>
        <dbReference type="ARBA" id="ARBA00022723"/>
    </source>
</evidence>
<evidence type="ECO:0000256" key="1">
    <source>
        <dbReference type="ARBA" id="ARBA00004162"/>
    </source>
</evidence>
<keyword evidence="3" id="KW-1003">Cell membrane</keyword>
<dbReference type="PRINTS" id="PR00604">
    <property type="entry name" value="CYTCHRMECIAB"/>
</dbReference>
<evidence type="ECO:0000256" key="2">
    <source>
        <dbReference type="ARBA" id="ARBA00022448"/>
    </source>
</evidence>